<sequence>MTFTDLLFQTIDFHSFSNLWYWIVLAVVWSSASHFVMGVPWDLVMRARREGGQAEADLIQLVGIQSRRMLFFSRNSGLWLFGLVCFLHSTLLVLSLWYGVEWAQAVELIALPMTLVGFLGVATAADFDAADELEADLIYRRLRRQRLQVQLIGMVSLVVTAMYGMYKTLAVGPFF</sequence>
<evidence type="ECO:0000313" key="2">
    <source>
        <dbReference type="EMBL" id="NDV01727.1"/>
    </source>
</evidence>
<comment type="caution">
    <text evidence="2">The sequence shown here is derived from an EMBL/GenBank/DDBJ whole genome shotgun (WGS) entry which is preliminary data.</text>
</comment>
<feature type="transmembrane region" description="Helical" evidence="1">
    <location>
        <begin position="77"/>
        <end position="99"/>
    </location>
</feature>
<feature type="transmembrane region" description="Helical" evidence="1">
    <location>
        <begin position="105"/>
        <end position="127"/>
    </location>
</feature>
<dbReference type="EMBL" id="JAAGAB010000003">
    <property type="protein sequence ID" value="NDV01727.1"/>
    <property type="molecule type" value="Genomic_DNA"/>
</dbReference>
<keyword evidence="1" id="KW-0812">Transmembrane</keyword>
<organism evidence="2 3">
    <name type="scientific">Pseudoroseicyclus tamaricis</name>
    <dbReference type="NCBI Taxonomy" id="2705421"/>
    <lineage>
        <taxon>Bacteria</taxon>
        <taxon>Pseudomonadati</taxon>
        <taxon>Pseudomonadota</taxon>
        <taxon>Alphaproteobacteria</taxon>
        <taxon>Rhodobacterales</taxon>
        <taxon>Paracoccaceae</taxon>
        <taxon>Pseudoroseicyclus</taxon>
    </lineage>
</organism>
<protein>
    <submittedName>
        <fullName evidence="2">Component of SufBCD complex</fullName>
    </submittedName>
</protein>
<feature type="transmembrane region" description="Helical" evidence="1">
    <location>
        <begin position="147"/>
        <end position="166"/>
    </location>
</feature>
<accession>A0A6B2JT42</accession>
<evidence type="ECO:0000256" key="1">
    <source>
        <dbReference type="SAM" id="Phobius"/>
    </source>
</evidence>
<gene>
    <name evidence="2" type="ORF">GZA08_12205</name>
</gene>
<dbReference type="Proteomes" id="UP000474757">
    <property type="component" value="Unassembled WGS sequence"/>
</dbReference>
<keyword evidence="1" id="KW-0472">Membrane</keyword>
<feature type="transmembrane region" description="Helical" evidence="1">
    <location>
        <begin position="20"/>
        <end position="39"/>
    </location>
</feature>
<reference evidence="2 3" key="1">
    <citation type="submission" date="2020-02" db="EMBL/GenBank/DDBJ databases">
        <title>Pseudoroseicyclus tamarix, sp. nov., isolated from offshore sediment of a Tamarix chinensis forest.</title>
        <authorList>
            <person name="Gai Y."/>
        </authorList>
    </citation>
    <scope>NUCLEOTIDE SEQUENCE [LARGE SCALE GENOMIC DNA]</scope>
    <source>
        <strain evidence="2 3">CLL3-39</strain>
    </source>
</reference>
<dbReference type="AlphaFoldDB" id="A0A6B2JT42"/>
<keyword evidence="1" id="KW-1133">Transmembrane helix</keyword>
<dbReference type="RefSeq" id="WP_163894054.1">
    <property type="nucleotide sequence ID" value="NZ_JAAFYS010000003.1"/>
</dbReference>
<evidence type="ECO:0000313" key="3">
    <source>
        <dbReference type="Proteomes" id="UP000474757"/>
    </source>
</evidence>
<proteinExistence type="predicted"/>
<name>A0A6B2JT42_9RHOB</name>
<keyword evidence="3" id="KW-1185">Reference proteome</keyword>